<name>A0ABP9FAH1_9FLAO</name>
<keyword evidence="2" id="KW-1185">Reference proteome</keyword>
<gene>
    <name evidence="1" type="ORF">GCM10023311_22480</name>
</gene>
<evidence type="ECO:0008006" key="3">
    <source>
        <dbReference type="Google" id="ProtNLM"/>
    </source>
</evidence>
<dbReference type="Gene3D" id="3.40.50.150">
    <property type="entry name" value="Vaccinia Virus protein VP39"/>
    <property type="match status" value="1"/>
</dbReference>
<evidence type="ECO:0000313" key="2">
    <source>
        <dbReference type="Proteomes" id="UP001500433"/>
    </source>
</evidence>
<evidence type="ECO:0000313" key="1">
    <source>
        <dbReference type="EMBL" id="GAA4897202.1"/>
    </source>
</evidence>
<organism evidence="1 2">
    <name type="scientific">Flaviramulus aquimarinus</name>
    <dbReference type="NCBI Taxonomy" id="1170456"/>
    <lineage>
        <taxon>Bacteria</taxon>
        <taxon>Pseudomonadati</taxon>
        <taxon>Bacteroidota</taxon>
        <taxon>Flavobacteriia</taxon>
        <taxon>Flavobacteriales</taxon>
        <taxon>Flavobacteriaceae</taxon>
        <taxon>Flaviramulus</taxon>
    </lineage>
</organism>
<dbReference type="SUPFAM" id="SSF53335">
    <property type="entry name" value="S-adenosyl-L-methionine-dependent methyltransferases"/>
    <property type="match status" value="1"/>
</dbReference>
<dbReference type="CDD" id="cd02440">
    <property type="entry name" value="AdoMet_MTases"/>
    <property type="match status" value="1"/>
</dbReference>
<dbReference type="EMBL" id="BAABJH010000005">
    <property type="protein sequence ID" value="GAA4897202.1"/>
    <property type="molecule type" value="Genomic_DNA"/>
</dbReference>
<dbReference type="InterPro" id="IPR029063">
    <property type="entry name" value="SAM-dependent_MTases_sf"/>
</dbReference>
<reference evidence="2" key="1">
    <citation type="journal article" date="2019" name="Int. J. Syst. Evol. Microbiol.">
        <title>The Global Catalogue of Microorganisms (GCM) 10K type strain sequencing project: providing services to taxonomists for standard genome sequencing and annotation.</title>
        <authorList>
            <consortium name="The Broad Institute Genomics Platform"/>
            <consortium name="The Broad Institute Genome Sequencing Center for Infectious Disease"/>
            <person name="Wu L."/>
            <person name="Ma J."/>
        </authorList>
    </citation>
    <scope>NUCLEOTIDE SEQUENCE [LARGE SCALE GENOMIC DNA]</scope>
    <source>
        <strain evidence="2">JCM 18274</strain>
    </source>
</reference>
<dbReference type="RefSeq" id="WP_345274250.1">
    <property type="nucleotide sequence ID" value="NZ_BAABJH010000005.1"/>
</dbReference>
<proteinExistence type="predicted"/>
<dbReference type="Proteomes" id="UP001500433">
    <property type="component" value="Unassembled WGS sequence"/>
</dbReference>
<dbReference type="PANTHER" id="PTHR43861">
    <property type="entry name" value="TRANS-ACONITATE 2-METHYLTRANSFERASE-RELATED"/>
    <property type="match status" value="1"/>
</dbReference>
<accession>A0ABP9FAH1</accession>
<sequence length="214" mass="24867">MDYENKPDGYYNDDREEMLIYLPKSAKKILDVGCGNGIFATNLKRMNNAEVWGIELMKEEAEIARKELFKVFDGPCEENIELLPDNYFDVIYFNDVLEHLTDPYTVLKKIKSKLNKGGIIISSIPNIRYHNVLIPLIFKKKFEYEAYGVLDRTHLRFFTKKSIKTMYENLGYKIITHEGINGSRSLKPILYNIPMLFTATDIKYPQFATVVSVL</sequence>
<dbReference type="PANTHER" id="PTHR43861:SF6">
    <property type="entry name" value="METHYLTRANSFERASE TYPE 11"/>
    <property type="match status" value="1"/>
</dbReference>
<comment type="caution">
    <text evidence="1">The sequence shown here is derived from an EMBL/GenBank/DDBJ whole genome shotgun (WGS) entry which is preliminary data.</text>
</comment>
<dbReference type="Pfam" id="PF13489">
    <property type="entry name" value="Methyltransf_23"/>
    <property type="match status" value="1"/>
</dbReference>
<protein>
    <recommendedName>
        <fullName evidence="3">Class I SAM-dependent methyltransferase</fullName>
    </recommendedName>
</protein>